<reference evidence="11" key="1">
    <citation type="submission" date="2020-11" db="EMBL/GenBank/DDBJ databases">
        <authorList>
            <person name="Tran Van P."/>
        </authorList>
    </citation>
    <scope>NUCLEOTIDE SEQUENCE</scope>
</reference>
<comment type="similarity">
    <text evidence="4">Belongs to the 5'-3' exonuclease family.</text>
</comment>
<dbReference type="Gene3D" id="3.30.160.20">
    <property type="match status" value="1"/>
</dbReference>
<name>A0A7R8VNL6_TIMDO</name>
<dbReference type="Gene3D" id="2.30.30.750">
    <property type="match status" value="1"/>
</dbReference>
<evidence type="ECO:0000313" key="11">
    <source>
        <dbReference type="EMBL" id="CAD7200303.1"/>
    </source>
</evidence>
<dbReference type="GO" id="GO:0000956">
    <property type="term" value="P:nuclear-transcribed mRNA catabolic process"/>
    <property type="evidence" value="ECO:0007669"/>
    <property type="project" value="InterPro"/>
</dbReference>
<evidence type="ECO:0000259" key="8">
    <source>
        <dbReference type="Pfam" id="PF18129"/>
    </source>
</evidence>
<evidence type="ECO:0000259" key="6">
    <source>
        <dbReference type="Pfam" id="PF03159"/>
    </source>
</evidence>
<dbReference type="PANTHER" id="PTHR12341">
    <property type="entry name" value="5'-&gt;3' EXORIBONUCLEASE"/>
    <property type="match status" value="1"/>
</dbReference>
<dbReference type="CDD" id="cd18673">
    <property type="entry name" value="PIN_XRN1-2-like"/>
    <property type="match status" value="1"/>
</dbReference>
<dbReference type="Gene3D" id="3.40.50.12390">
    <property type="match status" value="2"/>
</dbReference>
<feature type="compositionally biased region" description="Low complexity" evidence="5">
    <location>
        <begin position="406"/>
        <end position="416"/>
    </location>
</feature>
<feature type="domain" description="5'-3' exoribonuclease 1 SH3-like" evidence="8">
    <location>
        <begin position="1116"/>
        <end position="1185"/>
    </location>
</feature>
<dbReference type="InterPro" id="IPR041106">
    <property type="entry name" value="XRN1_D2_D3"/>
</dbReference>
<feature type="compositionally biased region" description="Basic and acidic residues" evidence="5">
    <location>
        <begin position="1677"/>
        <end position="1690"/>
    </location>
</feature>
<protein>
    <submittedName>
        <fullName evidence="11">Uncharacterized protein</fullName>
    </submittedName>
</protein>
<dbReference type="Gene3D" id="2.170.260.40">
    <property type="match status" value="1"/>
</dbReference>
<dbReference type="Pfam" id="PF17846">
    <property type="entry name" value="XRN_M"/>
    <property type="match status" value="1"/>
</dbReference>
<dbReference type="Pfam" id="PF03159">
    <property type="entry name" value="XRN_N"/>
    <property type="match status" value="1"/>
</dbReference>
<feature type="region of interest" description="Disordered" evidence="5">
    <location>
        <begin position="1654"/>
        <end position="1740"/>
    </location>
</feature>
<evidence type="ECO:0000259" key="9">
    <source>
        <dbReference type="Pfam" id="PF18332"/>
    </source>
</evidence>
<dbReference type="PIRSF" id="PIRSF006743">
    <property type="entry name" value="Exonuclease_Xnr1"/>
    <property type="match status" value="1"/>
</dbReference>
<dbReference type="GO" id="GO:0005634">
    <property type="term" value="C:nucleus"/>
    <property type="evidence" value="ECO:0007669"/>
    <property type="project" value="TreeGrafter"/>
</dbReference>
<keyword evidence="3" id="KW-0269">Exonuclease</keyword>
<evidence type="ECO:0000256" key="3">
    <source>
        <dbReference type="ARBA" id="ARBA00022839"/>
    </source>
</evidence>
<dbReference type="SUPFAM" id="SSF54768">
    <property type="entry name" value="dsRNA-binding domain-like"/>
    <property type="match status" value="1"/>
</dbReference>
<feature type="compositionally biased region" description="Polar residues" evidence="5">
    <location>
        <begin position="1388"/>
        <end position="1403"/>
    </location>
</feature>
<sequence>MGVPKFFRWISERYACLSELVREYQIPEFDNLYLDMNGIIHMCSHPNDFDPHFRISEEKIFRDIFHYIEILIRMIQPQKLFFMAIDGVAPRAKMNQQRGRRFRSAKEAEVLEKQALSKGEALPKEERFDSNCITPGTVFMARLHEQLKYFVAHKITTDSMWQKCKVILSGHETPGEGEHKIMDYIRFMKSQPDYDPNTRHCLYGLDADLIMLGLCTHEPHFSLLREEVKFGKNQKRISTPEETTFFLLHLSLLREYLELEFDALKEKLKFPFDIEKIIDDWVFMGFLVGNDFIPHLPEMHIHEGALPILYKTYISVMPQMDGYINEGGTLNLKRFEKYMESLSSFDLEQFQETNADLKYFEGKTGRRPNEKERHSYKKQIKENGANPSPPETSLEKLVRESKELIDTSSLSSNSDSTDSEDDRDDDGMLMDEFSQHKRNYYMNKLEYEKAEGYVRAIQWNLNYYYNGVCSWSWYYPHNYAPYISDIKNFADLKLEFDLAKPFRPFEQLLAVLPAASKKLLPEPYQDLMVNADSPIISYYPTDFKTDLNGKKQEWEAVVIIPFIEEDQLLKAMAPCNECLSPDEIQRNTPGPMLEYSYTLEDLGSYESPGYFPALANNHAKMVKVYREEIYVDRSKLVKGLCPGVKLDVFFPGFPTLKHIPYTSSFRKAKVKVFQQPSRHDSLVLSITDQGKKDVKAVAHELLGKSIFVGWPHLIEARVQAVSDREVRYFLPSGGSQMAVEDVRGSMTSQWNMSKRGIQDHYMERLGVDIGETHILVHAMNMIGRKYTFGPTGKITLEKQWVNLPAPYALQATVKDITVHDQTFVQYKSLEEVFKIGTVCFMLANPHYGAMGEQSSFNTTSALADYATKAANMLLTNLILITSIFLVSLTFPAMFLLHMGLWVIDGGTNLRSGRVKVSLSVPEEPNLEHVVKMQQVSGNNYMMCNDAASYLGISSHLLSRITGTIYIIKGAQTEYTESASKVNVGLNLKFNKKNEEIPGYTKKENTTWLYSKKAVKLVKDYINQFPELFDYLSQNKNIGNDMFFEIHIFPNEPTKLSEIQTWLKEQAYSKIARQGCGSDLLDEEIVREIENTIDRFHQVGPRPGLQTGSVAPDPTTTYRIFDRIVNVRESYTVPLGLKGTITGVYKFDKEVDTLYEVVFDKPFAGGLTLNCSADRGYKLPSSAMLNLSHGQRLDRSEKPVSILQPSGNSNTREGFSFTANGFRTNQQRPFMSPGGSSRTASAFASWNVNNQQGNLRGSDGSLFGANLHDHSPVSPQTATAQPMWNPMILQRGVQSPSVGNFRPQQFPAPFYPQQQQLYQQSQRPQYMLQQQQQQQPTIRGMASRPEFVSKQAPNQMHQSIWSQLQHGGSPGLNSAQLPAKLDTARSPAHTPNRNLTSTMASSESPLEAEVNDRENFMKLLHISQQPPKQQSVKKLSVQDLFEHAARTNELKANVPKDETNYSMQLLTFCQKKGLGIPLYNYIKLGDNGGEKANVKLSDTRVFEGEAAHTREQAAENAARIALSQMLDSHLPNSPNRTDGTSTPPVLLTQQALPIRPILPTQPVLPTPPQQWWKDNFQNFQQPPRQESVPEWRRGNPVFPTPYVQQAGIRNFHNQQQMQGAPLFSNYQQQNWRDRRQQENTKQVLLTVSSKFVPLQAEKQQRLKQNPQQGRQGSSEGEEERHPPHSSPDKTRPTPLSSRQDKVNSSTSSQSSKSVTPKPLVPKPKKSRIAAKFSSGSPIEGP</sequence>
<organism evidence="11">
    <name type="scientific">Timema douglasi</name>
    <name type="common">Walking stick</name>
    <dbReference type="NCBI Taxonomy" id="61478"/>
    <lineage>
        <taxon>Eukaryota</taxon>
        <taxon>Metazoa</taxon>
        <taxon>Ecdysozoa</taxon>
        <taxon>Arthropoda</taxon>
        <taxon>Hexapoda</taxon>
        <taxon>Insecta</taxon>
        <taxon>Pterygota</taxon>
        <taxon>Neoptera</taxon>
        <taxon>Polyneoptera</taxon>
        <taxon>Phasmatodea</taxon>
        <taxon>Timematodea</taxon>
        <taxon>Timematoidea</taxon>
        <taxon>Timematidae</taxon>
        <taxon>Timema</taxon>
    </lineage>
</organism>
<feature type="compositionally biased region" description="Acidic residues" evidence="5">
    <location>
        <begin position="417"/>
        <end position="428"/>
    </location>
</feature>
<dbReference type="PANTHER" id="PTHR12341:SF7">
    <property type="entry name" value="5'-3' EXORIBONUCLEASE 1"/>
    <property type="match status" value="1"/>
</dbReference>
<dbReference type="InterPro" id="IPR047008">
    <property type="entry name" value="XRN1_SH3_sf"/>
</dbReference>
<proteinExistence type="inferred from homology"/>
<feature type="domain" description="5'-3' exoribonuclease 1 D1" evidence="9">
    <location>
        <begin position="639"/>
        <end position="824"/>
    </location>
</feature>
<feature type="region of interest" description="Disordered" evidence="5">
    <location>
        <begin position="1383"/>
        <end position="1408"/>
    </location>
</feature>
<dbReference type="InterPro" id="IPR047007">
    <property type="entry name" value="XRN1_D1_sf"/>
</dbReference>
<evidence type="ECO:0000256" key="1">
    <source>
        <dbReference type="ARBA" id="ARBA00022722"/>
    </source>
</evidence>
<dbReference type="InterPro" id="IPR016494">
    <property type="entry name" value="5_3_exoribonuclease_1"/>
</dbReference>
<feature type="region of interest" description="Disordered" evidence="5">
    <location>
        <begin position="358"/>
        <end position="428"/>
    </location>
</feature>
<dbReference type="GO" id="GO:0016075">
    <property type="term" value="P:rRNA catabolic process"/>
    <property type="evidence" value="ECO:0007669"/>
    <property type="project" value="TreeGrafter"/>
</dbReference>
<evidence type="ECO:0000259" key="7">
    <source>
        <dbReference type="Pfam" id="PF17846"/>
    </source>
</evidence>
<evidence type="ECO:0000259" key="10">
    <source>
        <dbReference type="Pfam" id="PF18334"/>
    </source>
</evidence>
<feature type="domain" description="Exoribonuclease Xrn1 D2/D3" evidence="10">
    <location>
        <begin position="912"/>
        <end position="1097"/>
    </location>
</feature>
<feature type="compositionally biased region" description="Basic and acidic residues" evidence="5">
    <location>
        <begin position="393"/>
        <end position="405"/>
    </location>
</feature>
<dbReference type="Pfam" id="PF18332">
    <property type="entry name" value="XRN1_D1"/>
    <property type="match status" value="1"/>
</dbReference>
<feature type="compositionally biased region" description="Low complexity" evidence="5">
    <location>
        <begin position="1317"/>
        <end position="1334"/>
    </location>
</feature>
<dbReference type="Pfam" id="PF18334">
    <property type="entry name" value="XRN1_D2_D3"/>
    <property type="match status" value="1"/>
</dbReference>
<dbReference type="GO" id="GO:0004534">
    <property type="term" value="F:5'-3' RNA exonuclease activity"/>
    <property type="evidence" value="ECO:0007669"/>
    <property type="project" value="TreeGrafter"/>
</dbReference>
<dbReference type="InterPro" id="IPR004859">
    <property type="entry name" value="Xrn1_N"/>
</dbReference>
<dbReference type="Pfam" id="PF18129">
    <property type="entry name" value="SH3_12"/>
    <property type="match status" value="1"/>
</dbReference>
<feature type="domain" description="Xrn1 helical" evidence="7">
    <location>
        <begin position="272"/>
        <end position="589"/>
    </location>
</feature>
<keyword evidence="2" id="KW-0378">Hydrolase</keyword>
<evidence type="ECO:0000256" key="2">
    <source>
        <dbReference type="ARBA" id="ARBA00022801"/>
    </source>
</evidence>
<dbReference type="EMBL" id="OA567404">
    <property type="protein sequence ID" value="CAD7200303.1"/>
    <property type="molecule type" value="Genomic_DNA"/>
</dbReference>
<gene>
    <name evidence="11" type="ORF">TDIB3V08_LOCUS6526</name>
</gene>
<dbReference type="Gene3D" id="1.25.40.1050">
    <property type="match status" value="1"/>
</dbReference>
<dbReference type="InterPro" id="IPR040992">
    <property type="entry name" value="XRN1_D1"/>
</dbReference>
<feature type="domain" description="Xrn1 N-terminal" evidence="6">
    <location>
        <begin position="1"/>
        <end position="227"/>
    </location>
</feature>
<dbReference type="InterPro" id="IPR041412">
    <property type="entry name" value="Xrn1_helical"/>
</dbReference>
<dbReference type="FunFam" id="3.40.50.12390:FF:000002">
    <property type="entry name" value="5'-3' exoribonuclease 1"/>
    <property type="match status" value="1"/>
</dbReference>
<feature type="compositionally biased region" description="Basic and acidic residues" evidence="5">
    <location>
        <begin position="358"/>
        <end position="373"/>
    </location>
</feature>
<feature type="region of interest" description="Disordered" evidence="5">
    <location>
        <begin position="1317"/>
        <end position="1339"/>
    </location>
</feature>
<evidence type="ECO:0000256" key="4">
    <source>
        <dbReference type="ARBA" id="ARBA00038299"/>
    </source>
</evidence>
<dbReference type="InterPro" id="IPR041385">
    <property type="entry name" value="SH3_12"/>
</dbReference>
<dbReference type="GO" id="GO:0003723">
    <property type="term" value="F:RNA binding"/>
    <property type="evidence" value="ECO:0007669"/>
    <property type="project" value="TreeGrafter"/>
</dbReference>
<feature type="compositionally biased region" description="Low complexity" evidence="5">
    <location>
        <begin position="1703"/>
        <end position="1716"/>
    </location>
</feature>
<keyword evidence="1" id="KW-0540">Nuclease</keyword>
<accession>A0A7R8VNL6</accession>
<evidence type="ECO:0000256" key="5">
    <source>
        <dbReference type="SAM" id="MobiDB-lite"/>
    </source>
</evidence>
<dbReference type="InterPro" id="IPR027073">
    <property type="entry name" value="5_3_exoribonuclease"/>
</dbReference>